<feature type="signal peptide" evidence="10">
    <location>
        <begin position="1"/>
        <end position="20"/>
    </location>
</feature>
<reference evidence="11" key="1">
    <citation type="submission" date="2023-08" db="EMBL/GenBank/DDBJ databases">
        <authorList>
            <person name="Audoor S."/>
            <person name="Bilcke G."/>
        </authorList>
    </citation>
    <scope>NUCLEOTIDE SEQUENCE</scope>
</reference>
<evidence type="ECO:0000256" key="3">
    <source>
        <dbReference type="ARBA" id="ARBA00022692"/>
    </source>
</evidence>
<evidence type="ECO:0000256" key="5">
    <source>
        <dbReference type="ARBA" id="ARBA00023098"/>
    </source>
</evidence>
<feature type="transmembrane region" description="Helical" evidence="9">
    <location>
        <begin position="163"/>
        <end position="181"/>
    </location>
</feature>
<comment type="subcellular location">
    <subcellularLocation>
        <location evidence="1">Endomembrane system</location>
        <topology evidence="1">Multi-pass membrane protein</topology>
    </subcellularLocation>
</comment>
<keyword evidence="12" id="KW-1185">Reference proteome</keyword>
<dbReference type="EMBL" id="CAKOGP040001770">
    <property type="protein sequence ID" value="CAJ1950640.1"/>
    <property type="molecule type" value="Genomic_DNA"/>
</dbReference>
<dbReference type="GO" id="GO:0012505">
    <property type="term" value="C:endomembrane system"/>
    <property type="evidence" value="ECO:0007669"/>
    <property type="project" value="UniProtKB-SubCell"/>
</dbReference>
<feature type="chain" id="PRO_5042204948" description="Protein-S-isoprenylcysteine O-methyltransferase" evidence="10">
    <location>
        <begin position="21"/>
        <end position="285"/>
    </location>
</feature>
<keyword evidence="7" id="KW-0594">Phospholipid biosynthesis</keyword>
<dbReference type="Proteomes" id="UP001295423">
    <property type="component" value="Unassembled WGS sequence"/>
</dbReference>
<keyword evidence="3 9" id="KW-0812">Transmembrane</keyword>
<evidence type="ECO:0000313" key="12">
    <source>
        <dbReference type="Proteomes" id="UP001295423"/>
    </source>
</evidence>
<evidence type="ECO:0000256" key="7">
    <source>
        <dbReference type="ARBA" id="ARBA00023209"/>
    </source>
</evidence>
<protein>
    <recommendedName>
        <fullName evidence="13">Protein-S-isoprenylcysteine O-methyltransferase</fullName>
    </recommendedName>
</protein>
<evidence type="ECO:0000256" key="4">
    <source>
        <dbReference type="ARBA" id="ARBA00022989"/>
    </source>
</evidence>
<evidence type="ECO:0000256" key="2">
    <source>
        <dbReference type="ARBA" id="ARBA00022516"/>
    </source>
</evidence>
<dbReference type="Pfam" id="PF04191">
    <property type="entry name" value="PEMT"/>
    <property type="match status" value="1"/>
</dbReference>
<organism evidence="11 12">
    <name type="scientific">Cylindrotheca closterium</name>
    <dbReference type="NCBI Taxonomy" id="2856"/>
    <lineage>
        <taxon>Eukaryota</taxon>
        <taxon>Sar</taxon>
        <taxon>Stramenopiles</taxon>
        <taxon>Ochrophyta</taxon>
        <taxon>Bacillariophyta</taxon>
        <taxon>Bacillariophyceae</taxon>
        <taxon>Bacillariophycidae</taxon>
        <taxon>Bacillariales</taxon>
        <taxon>Bacillariaceae</taxon>
        <taxon>Cylindrotheca</taxon>
    </lineage>
</organism>
<evidence type="ECO:0000313" key="11">
    <source>
        <dbReference type="EMBL" id="CAJ1950640.1"/>
    </source>
</evidence>
<feature type="transmembrane region" description="Helical" evidence="9">
    <location>
        <begin position="136"/>
        <end position="156"/>
    </location>
</feature>
<proteinExistence type="predicted"/>
<keyword evidence="5" id="KW-0443">Lipid metabolism</keyword>
<dbReference type="InterPro" id="IPR052527">
    <property type="entry name" value="Metal_cation-efflux_comp"/>
</dbReference>
<keyword evidence="8" id="KW-1208">Phospholipid metabolism</keyword>
<keyword evidence="6 9" id="KW-0472">Membrane</keyword>
<evidence type="ECO:0000256" key="8">
    <source>
        <dbReference type="ARBA" id="ARBA00023264"/>
    </source>
</evidence>
<evidence type="ECO:0000256" key="9">
    <source>
        <dbReference type="SAM" id="Phobius"/>
    </source>
</evidence>
<keyword evidence="4 9" id="KW-1133">Transmembrane helix</keyword>
<gene>
    <name evidence="11" type="ORF">CYCCA115_LOCUS12683</name>
</gene>
<dbReference type="InterPro" id="IPR007318">
    <property type="entry name" value="Phopholipid_MeTrfase"/>
</dbReference>
<dbReference type="Gene3D" id="1.20.120.1630">
    <property type="match status" value="1"/>
</dbReference>
<evidence type="ECO:0000256" key="6">
    <source>
        <dbReference type="ARBA" id="ARBA00023136"/>
    </source>
</evidence>
<evidence type="ECO:0008006" key="13">
    <source>
        <dbReference type="Google" id="ProtNLM"/>
    </source>
</evidence>
<accession>A0AAD2FRD3</accession>
<keyword evidence="10" id="KW-0732">Signal</keyword>
<comment type="caution">
    <text evidence="11">The sequence shown here is derived from an EMBL/GenBank/DDBJ whole genome shotgun (WGS) entry which is preliminary data.</text>
</comment>
<dbReference type="AlphaFoldDB" id="A0AAD2FRD3"/>
<feature type="transmembrane region" description="Helical" evidence="9">
    <location>
        <begin position="217"/>
        <end position="244"/>
    </location>
</feature>
<evidence type="ECO:0000256" key="10">
    <source>
        <dbReference type="SAM" id="SignalP"/>
    </source>
</evidence>
<name>A0AAD2FRD3_9STRA</name>
<dbReference type="PANTHER" id="PTHR43847:SF1">
    <property type="entry name" value="BLL3993 PROTEIN"/>
    <property type="match status" value="1"/>
</dbReference>
<dbReference type="PANTHER" id="PTHR43847">
    <property type="entry name" value="BLL3993 PROTEIN"/>
    <property type="match status" value="1"/>
</dbReference>
<dbReference type="GO" id="GO:0008654">
    <property type="term" value="P:phospholipid biosynthetic process"/>
    <property type="evidence" value="ECO:0007669"/>
    <property type="project" value="UniProtKB-KW"/>
</dbReference>
<evidence type="ECO:0000256" key="1">
    <source>
        <dbReference type="ARBA" id="ARBA00004127"/>
    </source>
</evidence>
<sequence>MKTSCSNLVLLSFVVHSATAFLAPASQSSMVQTSQQSSSFTSVHMKSPFGNLKFPFGEDEEAKKAAEEAAAKAAAEAAAEEARQARLAALPKVPSVDELLSKVPAVDFDISDFDIDSVVENLTPSNGASFGERGEAYFAAQAALVLCIFIGTVPFVGESLNFVFGPITALGGLALAALSVVDLGSDSLSPFPAATESSTLKNTGIYAEMRHPMYSGLMMTMLGLSIATDSASRLLLTIVLGVLLEVKSEKEEAFLLETFPDEYPAYKEQVTNKFFPTTITNELGL</sequence>
<keyword evidence="2" id="KW-0444">Lipid biosynthesis</keyword>